<evidence type="ECO:0000313" key="2">
    <source>
        <dbReference type="Proteomes" id="UP000186878"/>
    </source>
</evidence>
<dbReference type="GO" id="GO:0016787">
    <property type="term" value="F:hydrolase activity"/>
    <property type="evidence" value="ECO:0007669"/>
    <property type="project" value="UniProtKB-KW"/>
</dbReference>
<dbReference type="AlphaFoldDB" id="A0A1Q8SQH9"/>
<dbReference type="Proteomes" id="UP000186878">
    <property type="component" value="Unassembled WGS sequence"/>
</dbReference>
<keyword evidence="2" id="KW-1185">Reference proteome</keyword>
<keyword evidence="1" id="KW-0378">Hydrolase</keyword>
<comment type="caution">
    <text evidence="1">The sequence shown here is derived from an EMBL/GenBank/DDBJ whole genome shotgun (WGS) entry which is preliminary data.</text>
</comment>
<organism evidence="1 2">
    <name type="scientific">Salinicola socius</name>
    <dbReference type="NCBI Taxonomy" id="404433"/>
    <lineage>
        <taxon>Bacteria</taxon>
        <taxon>Pseudomonadati</taxon>
        <taxon>Pseudomonadota</taxon>
        <taxon>Gammaproteobacteria</taxon>
        <taxon>Oceanospirillales</taxon>
        <taxon>Halomonadaceae</taxon>
        <taxon>Salinicola</taxon>
    </lineage>
</organism>
<dbReference type="OrthoDB" id="6398828at2"/>
<reference evidence="1 2" key="1">
    <citation type="submission" date="2016-12" db="EMBL/GenBank/DDBJ databases">
        <title>Draft genome sequences of strains Salinicola socius SMB35, Salinicola sp. MH3R3-1 and Chromohalobacter sp. SMB17 from the Verkhnekamsk potash mining region of Russia.</title>
        <authorList>
            <person name="Mavrodi D.V."/>
            <person name="Olsson B.E."/>
            <person name="Korsakova E.S."/>
            <person name="Pyankova A."/>
            <person name="Mavrodi O.V."/>
            <person name="Plotnikova E.G."/>
        </authorList>
    </citation>
    <scope>NUCLEOTIDE SEQUENCE [LARGE SCALE GENOMIC DNA]</scope>
    <source>
        <strain evidence="1 2">SMB35</strain>
    </source>
</reference>
<dbReference type="EMBL" id="MSDO01000020">
    <property type="protein sequence ID" value="OLO03691.1"/>
    <property type="molecule type" value="Genomic_DNA"/>
</dbReference>
<sequence>MQAKSRALYEFGATFLGPALHVYAESIEAEAEGHLPVCLAREGWCFHRLLTRLQRESSIELQHDPIYLRVSRTLLFRAMLGSETITPMALGNDFSGSVLDLMRKRFGLQLHEIFAALPFELLRFQCELPKDRELVFQWLTPHLQALKTVVSPTRKALVAYLERSGLMDPDKRPLMLDLGYSGTIQKILTHILERDTTGLYFIATKPGDAEISEHHALLKGVFHEGVGWREGCIMLERSLLFECLLTAPHGQMVDIRQKSNGEFEYFYGRQAATQRHFQDLKTLFDGAIDHVVMCRRHGVNYTPADVQGLYEVFATRPNCIPHDVWHLFSVDDDITGNGIVNPMQMFAI</sequence>
<evidence type="ECO:0000313" key="1">
    <source>
        <dbReference type="EMBL" id="OLO03691.1"/>
    </source>
</evidence>
<gene>
    <name evidence="1" type="ORF">BTW07_13610</name>
</gene>
<protein>
    <submittedName>
        <fullName evidence="1">HAD family hydrolase</fullName>
    </submittedName>
</protein>
<name>A0A1Q8SQH9_9GAMM</name>
<accession>A0A1Q8SQH9</accession>
<proteinExistence type="predicted"/>